<dbReference type="EMBL" id="VSRR010000389">
    <property type="protein sequence ID" value="MPC14928.1"/>
    <property type="molecule type" value="Genomic_DNA"/>
</dbReference>
<evidence type="ECO:0000313" key="2">
    <source>
        <dbReference type="Proteomes" id="UP000324222"/>
    </source>
</evidence>
<proteinExistence type="predicted"/>
<keyword evidence="2" id="KW-1185">Reference proteome</keyword>
<evidence type="ECO:0000313" key="1">
    <source>
        <dbReference type="EMBL" id="MPC14928.1"/>
    </source>
</evidence>
<organism evidence="1 2">
    <name type="scientific">Portunus trituberculatus</name>
    <name type="common">Swimming crab</name>
    <name type="synonym">Neptunus trituberculatus</name>
    <dbReference type="NCBI Taxonomy" id="210409"/>
    <lineage>
        <taxon>Eukaryota</taxon>
        <taxon>Metazoa</taxon>
        <taxon>Ecdysozoa</taxon>
        <taxon>Arthropoda</taxon>
        <taxon>Crustacea</taxon>
        <taxon>Multicrustacea</taxon>
        <taxon>Malacostraca</taxon>
        <taxon>Eumalacostraca</taxon>
        <taxon>Eucarida</taxon>
        <taxon>Decapoda</taxon>
        <taxon>Pleocyemata</taxon>
        <taxon>Brachyura</taxon>
        <taxon>Eubrachyura</taxon>
        <taxon>Portunoidea</taxon>
        <taxon>Portunidae</taxon>
        <taxon>Portuninae</taxon>
        <taxon>Portunus</taxon>
    </lineage>
</organism>
<name>A0A5B7D0D8_PORTR</name>
<comment type="caution">
    <text evidence="1">The sequence shown here is derived from an EMBL/GenBank/DDBJ whole genome shotgun (WGS) entry which is preliminary data.</text>
</comment>
<dbReference type="Proteomes" id="UP000324222">
    <property type="component" value="Unassembled WGS sequence"/>
</dbReference>
<dbReference type="AlphaFoldDB" id="A0A5B7D0D8"/>
<reference evidence="1 2" key="1">
    <citation type="submission" date="2019-05" db="EMBL/GenBank/DDBJ databases">
        <title>Another draft genome of Portunus trituberculatus and its Hox gene families provides insights of decapod evolution.</title>
        <authorList>
            <person name="Jeong J.-H."/>
            <person name="Song I."/>
            <person name="Kim S."/>
            <person name="Choi T."/>
            <person name="Kim D."/>
            <person name="Ryu S."/>
            <person name="Kim W."/>
        </authorList>
    </citation>
    <scope>NUCLEOTIDE SEQUENCE [LARGE SCALE GENOMIC DNA]</scope>
    <source>
        <tissue evidence="1">Muscle</tissue>
    </source>
</reference>
<accession>A0A5B7D0D8</accession>
<protein>
    <submittedName>
        <fullName evidence="1">Uncharacterized protein</fullName>
    </submittedName>
</protein>
<sequence>MDIRKRGSQTRLLTFKTLLTTQWTTVSHTVLLFPTCTTAAHGVSACEGSDHFPEGILTTPLTTPTVTTSTSPHVSAGGETVSTTTNLVEAVLPSCDCRQDTTGRRTPRILPVEDITIHSTFQITTTTMLTHTAPVTVSITYDGCVPADAISTTPCHASPTTLTISTIDLTTSANTVTSITSFTTISPTSSIGDSSTLATAS</sequence>
<gene>
    <name evidence="1" type="ORF">E2C01_007708</name>
</gene>